<dbReference type="InterPro" id="IPR004089">
    <property type="entry name" value="MCPsignal_dom"/>
</dbReference>
<feature type="compositionally biased region" description="Polar residues" evidence="4">
    <location>
        <begin position="706"/>
        <end position="717"/>
    </location>
</feature>
<dbReference type="InterPro" id="IPR003660">
    <property type="entry name" value="HAMP_dom"/>
</dbReference>
<gene>
    <name evidence="8" type="ORF">GRX03_09760</name>
</gene>
<keyword evidence="9" id="KW-1185">Reference proteome</keyword>
<dbReference type="SMART" id="SM00304">
    <property type="entry name" value="HAMP"/>
    <property type="match status" value="2"/>
</dbReference>
<keyword evidence="1 3" id="KW-0807">Transducer</keyword>
<dbReference type="InterPro" id="IPR004090">
    <property type="entry name" value="Chemotax_Me-accpt_rcpt"/>
</dbReference>
<proteinExistence type="inferred from homology"/>
<dbReference type="SUPFAM" id="SSF58104">
    <property type="entry name" value="Methyl-accepting chemotaxis protein (MCP) signaling domain"/>
    <property type="match status" value="1"/>
</dbReference>
<feature type="region of interest" description="Disordered" evidence="4">
    <location>
        <begin position="111"/>
        <end position="133"/>
    </location>
</feature>
<dbReference type="OrthoDB" id="8523at2157"/>
<dbReference type="GO" id="GO:0004888">
    <property type="term" value="F:transmembrane signaling receptor activity"/>
    <property type="evidence" value="ECO:0007669"/>
    <property type="project" value="InterPro"/>
</dbReference>
<evidence type="ECO:0000256" key="1">
    <source>
        <dbReference type="ARBA" id="ARBA00023224"/>
    </source>
</evidence>
<evidence type="ECO:0000256" key="2">
    <source>
        <dbReference type="ARBA" id="ARBA00029447"/>
    </source>
</evidence>
<feature type="region of interest" description="Disordered" evidence="4">
    <location>
        <begin position="512"/>
        <end position="533"/>
    </location>
</feature>
<dbReference type="PROSITE" id="PS50111">
    <property type="entry name" value="CHEMOTAXIS_TRANSDUC_2"/>
    <property type="match status" value="1"/>
</dbReference>
<dbReference type="SMART" id="SM00283">
    <property type="entry name" value="MA"/>
    <property type="match status" value="1"/>
</dbReference>
<evidence type="ECO:0000313" key="9">
    <source>
        <dbReference type="Proteomes" id="UP000466535"/>
    </source>
</evidence>
<dbReference type="Pfam" id="PF00015">
    <property type="entry name" value="MCPsignal"/>
    <property type="match status" value="1"/>
</dbReference>
<dbReference type="RefSeq" id="WP_159764012.1">
    <property type="nucleotide sequence ID" value="NZ_WUUT01000003.1"/>
</dbReference>
<keyword evidence="5" id="KW-0812">Transmembrane</keyword>
<dbReference type="GO" id="GO:0006935">
    <property type="term" value="P:chemotaxis"/>
    <property type="evidence" value="ECO:0007669"/>
    <property type="project" value="InterPro"/>
</dbReference>
<feature type="transmembrane region" description="Helical" evidence="5">
    <location>
        <begin position="274"/>
        <end position="293"/>
    </location>
</feature>
<feature type="compositionally biased region" description="Polar residues" evidence="4">
    <location>
        <begin position="111"/>
        <end position="123"/>
    </location>
</feature>
<dbReference type="Gene3D" id="1.10.287.950">
    <property type="entry name" value="Methyl-accepting chemotaxis protein"/>
    <property type="match status" value="1"/>
</dbReference>
<feature type="region of interest" description="Disordered" evidence="4">
    <location>
        <begin position="692"/>
        <end position="717"/>
    </location>
</feature>
<dbReference type="GO" id="GO:0007165">
    <property type="term" value="P:signal transduction"/>
    <property type="evidence" value="ECO:0007669"/>
    <property type="project" value="UniProtKB-KW"/>
</dbReference>
<keyword evidence="5" id="KW-1133">Transmembrane helix</keyword>
<evidence type="ECO:0000313" key="8">
    <source>
        <dbReference type="EMBL" id="MXR51888.1"/>
    </source>
</evidence>
<feature type="compositionally biased region" description="Pro residues" evidence="4">
    <location>
        <begin position="744"/>
        <end position="756"/>
    </location>
</feature>
<evidence type="ECO:0000256" key="5">
    <source>
        <dbReference type="SAM" id="Phobius"/>
    </source>
</evidence>
<dbReference type="EMBL" id="WUUT01000003">
    <property type="protein sequence ID" value="MXR51888.1"/>
    <property type="molecule type" value="Genomic_DNA"/>
</dbReference>
<evidence type="ECO:0000256" key="4">
    <source>
        <dbReference type="SAM" id="MobiDB-lite"/>
    </source>
</evidence>
<dbReference type="Pfam" id="PF00672">
    <property type="entry name" value="HAMP"/>
    <property type="match status" value="2"/>
</dbReference>
<dbReference type="Gene3D" id="6.10.340.10">
    <property type="match status" value="1"/>
</dbReference>
<feature type="region of interest" description="Disordered" evidence="4">
    <location>
        <begin position="349"/>
        <end position="374"/>
    </location>
</feature>
<dbReference type="GO" id="GO:0016020">
    <property type="term" value="C:membrane"/>
    <property type="evidence" value="ECO:0007669"/>
    <property type="project" value="InterPro"/>
</dbReference>
<sequence length="756" mass="81828">MDSYRLRFALALSVIFLITLGGGAAIYLTVDDQLTTETEQRLVSTAEDKSHQTAVWFERTDQLLRSSVRSSAISRNETAFRIWDQLTRVSNRKAISSTHLVDLNTGESVVTAGETSGEGTNGTLPRDAQSRISGLTAPDGAEVRYSEPLVLDGQPAMLAVRETPGPDERALVAVIQLRRLSNQLFSSAYEETATTVSVVNASGITVLSSDTEEILQRDQTWDKDGYSGAGFEANAGGGEFAVGHAGFESRDWVVTNRVPTAQAFSLRSAVRTRLAVLFAVLLVGLAGFGLTVGRTTIRSVRSLAASAQQLSGGDLETEIESDRSDEFGTVFESLEQLRRSLKSKIEAVENERDRAQEAKTTAEEAQREAERERERIETMHDRLAENARSYSAVMASAAEGDLTQRMDPDSQNPAMAEIAESFNEMMTDLEATFGEIQRFADAVDASSAEAASGAEEIRLTSETVGSSIQRIATQADDQRDSLETLSTEMSHHADATSEAAATAETVAELSADAATTAENGERTARQSTTEMEQVQDSMAAAVENVQRLADRMDEIDEIVALIREIASETNMLALNANIEAARPDADGDGFAVVADEVKQLAEKTHSSATDVAELIEEVQQTTDETVAEIRTADDRVERTTAAVDETVEAFASVLEAIERTDDRVREIDDLMASQASRSEEIDEIVARIEQQSRSTASDADEVSAAAQEQTAAVSQVDASIDTLRSRAERLQQTLETFETRAEPDPSPQSAPPLSPD</sequence>
<feature type="domain" description="HAMP" evidence="7">
    <location>
        <begin position="381"/>
        <end position="434"/>
    </location>
</feature>
<dbReference type="CDD" id="cd06225">
    <property type="entry name" value="HAMP"/>
    <property type="match status" value="2"/>
</dbReference>
<dbReference type="PROSITE" id="PS50885">
    <property type="entry name" value="HAMP"/>
    <property type="match status" value="2"/>
</dbReference>
<feature type="region of interest" description="Disordered" evidence="4">
    <location>
        <begin position="732"/>
        <end position="756"/>
    </location>
</feature>
<reference evidence="8 9" key="1">
    <citation type="submission" date="2019-12" db="EMBL/GenBank/DDBJ databases">
        <title>Isolation and characterization of three novel carbon monoxide-oxidizing members of Halobacteria from salione crusts and soils.</title>
        <authorList>
            <person name="Myers M.R."/>
            <person name="King G.M."/>
        </authorList>
    </citation>
    <scope>NUCLEOTIDE SEQUENCE [LARGE SCALE GENOMIC DNA]</scope>
    <source>
        <strain evidence="8 9">WSH3</strain>
    </source>
</reference>
<dbReference type="PRINTS" id="PR00260">
    <property type="entry name" value="CHEMTRNSDUCR"/>
</dbReference>
<organism evidence="8 9">
    <name type="scientific">Halovenus carboxidivorans</name>
    <dbReference type="NCBI Taxonomy" id="2692199"/>
    <lineage>
        <taxon>Archaea</taxon>
        <taxon>Methanobacteriati</taxon>
        <taxon>Methanobacteriota</taxon>
        <taxon>Stenosarchaea group</taxon>
        <taxon>Halobacteria</taxon>
        <taxon>Halobacteriales</taxon>
        <taxon>Haloarculaceae</taxon>
        <taxon>Halovenus</taxon>
    </lineage>
</organism>
<feature type="domain" description="Methyl-accepting transducer" evidence="6">
    <location>
        <begin position="453"/>
        <end position="689"/>
    </location>
</feature>
<comment type="similarity">
    <text evidence="2">Belongs to the methyl-accepting chemotaxis (MCP) protein family.</text>
</comment>
<dbReference type="PANTHER" id="PTHR32089">
    <property type="entry name" value="METHYL-ACCEPTING CHEMOTAXIS PROTEIN MCPB"/>
    <property type="match status" value="1"/>
</dbReference>
<name>A0A6B0T114_9EURY</name>
<dbReference type="PANTHER" id="PTHR32089:SF112">
    <property type="entry name" value="LYSOZYME-LIKE PROTEIN-RELATED"/>
    <property type="match status" value="1"/>
</dbReference>
<dbReference type="Proteomes" id="UP000466535">
    <property type="component" value="Unassembled WGS sequence"/>
</dbReference>
<evidence type="ECO:0000259" key="6">
    <source>
        <dbReference type="PROSITE" id="PS50111"/>
    </source>
</evidence>
<dbReference type="SUPFAM" id="SSF158472">
    <property type="entry name" value="HAMP domain-like"/>
    <property type="match status" value="1"/>
</dbReference>
<accession>A0A6B0T114</accession>
<feature type="domain" description="HAMP" evidence="7">
    <location>
        <begin position="294"/>
        <end position="346"/>
    </location>
</feature>
<keyword evidence="5" id="KW-0472">Membrane</keyword>
<dbReference type="AlphaFoldDB" id="A0A6B0T114"/>
<protein>
    <submittedName>
        <fullName evidence="8">HAMP domain-containing protein</fullName>
    </submittedName>
</protein>
<evidence type="ECO:0000256" key="3">
    <source>
        <dbReference type="PROSITE-ProRule" id="PRU00284"/>
    </source>
</evidence>
<comment type="caution">
    <text evidence="8">The sequence shown here is derived from an EMBL/GenBank/DDBJ whole genome shotgun (WGS) entry which is preliminary data.</text>
</comment>
<evidence type="ECO:0000259" key="7">
    <source>
        <dbReference type="PROSITE" id="PS50885"/>
    </source>
</evidence>